<dbReference type="PATRIC" id="fig|742737.3.peg.488"/>
<dbReference type="InterPro" id="IPR005224">
    <property type="entry name" value="SfsA"/>
</dbReference>
<dbReference type="OrthoDB" id="9802365at2"/>
<evidence type="ECO:0000256" key="1">
    <source>
        <dbReference type="HAMAP-Rule" id="MF_00095"/>
    </source>
</evidence>
<evidence type="ECO:0000313" key="5">
    <source>
        <dbReference type="Proteomes" id="UP000005384"/>
    </source>
</evidence>
<dbReference type="InterPro" id="IPR040452">
    <property type="entry name" value="SfsA_C"/>
</dbReference>
<dbReference type="HOGENOM" id="CLU_052299_1_0_9"/>
<comment type="similarity">
    <text evidence="1">Belongs to the SfsA family.</text>
</comment>
<dbReference type="Pfam" id="PF03749">
    <property type="entry name" value="SfsA"/>
    <property type="match status" value="1"/>
</dbReference>
<dbReference type="Gene3D" id="3.40.1350.60">
    <property type="match status" value="1"/>
</dbReference>
<dbReference type="Gene3D" id="2.40.50.580">
    <property type="match status" value="1"/>
</dbReference>
<dbReference type="NCBIfam" id="TIGR00230">
    <property type="entry name" value="sfsA"/>
    <property type="match status" value="1"/>
</dbReference>
<protein>
    <recommendedName>
        <fullName evidence="1">Sugar fermentation stimulation protein homolog</fullName>
    </recommendedName>
</protein>
<feature type="domain" description="Sugar fermentation stimulation protein C-terminal" evidence="2">
    <location>
        <begin position="83"/>
        <end position="221"/>
    </location>
</feature>
<name>G5IAL7_9FIRM</name>
<accession>G5IAL7</accession>
<dbReference type="RefSeq" id="WP_006778471.1">
    <property type="nucleotide sequence ID" value="NZ_CP040506.1"/>
</dbReference>
<sequence length="236" mass="26405">MKYEHMIEGRFLSRPNRFIAHVEVQGEQVTAHVKNTGRCRELLIPGVTVLLQHHPGALEAGRKTEYSLIGVYKGDILINMDSQAPNQVAEEWLRTGGFTRETGIAVSDIHREVTYGNSRFDLAFLADGEQAYMEVKGVTLEVDHVAKFPDAPTERGIKHVKELALASKRGLRAYILFVIQMKGITSFMPNMDTHPAFGEALQEASQAGVHIMAYDCIVTKEELSIDQSIEVFIHKN</sequence>
<evidence type="ECO:0000313" key="4">
    <source>
        <dbReference type="EMBL" id="EHI61466.1"/>
    </source>
</evidence>
<comment type="caution">
    <text evidence="4">The sequence shown here is derived from an EMBL/GenBank/DDBJ whole genome shotgun (WGS) entry which is preliminary data.</text>
</comment>
<dbReference type="CDD" id="cd22359">
    <property type="entry name" value="SfsA-like_bacterial"/>
    <property type="match status" value="1"/>
</dbReference>
<dbReference type="PANTHER" id="PTHR30545">
    <property type="entry name" value="SUGAR FERMENTATION STIMULATION PROTEIN A"/>
    <property type="match status" value="1"/>
</dbReference>
<keyword evidence="5" id="KW-1185">Reference proteome</keyword>
<dbReference type="Pfam" id="PF17746">
    <property type="entry name" value="SfsA_N"/>
    <property type="match status" value="1"/>
</dbReference>
<dbReference type="GO" id="GO:0003677">
    <property type="term" value="F:DNA binding"/>
    <property type="evidence" value="ECO:0007669"/>
    <property type="project" value="InterPro"/>
</dbReference>
<feature type="domain" description="SfsA N-terminal OB" evidence="3">
    <location>
        <begin position="12"/>
        <end position="79"/>
    </location>
</feature>
<proteinExistence type="inferred from homology"/>
<dbReference type="Proteomes" id="UP000005384">
    <property type="component" value="Unassembled WGS sequence"/>
</dbReference>
<evidence type="ECO:0000259" key="3">
    <source>
        <dbReference type="Pfam" id="PF17746"/>
    </source>
</evidence>
<gene>
    <name evidence="1" type="primary">sfsA</name>
    <name evidence="4" type="ORF">HMPREF9473_00489</name>
</gene>
<reference evidence="4 5" key="1">
    <citation type="submission" date="2011-08" db="EMBL/GenBank/DDBJ databases">
        <title>The Genome Sequence of Clostridium hathewayi WAL-18680.</title>
        <authorList>
            <consortium name="The Broad Institute Genome Sequencing Platform"/>
            <person name="Earl A."/>
            <person name="Ward D."/>
            <person name="Feldgarden M."/>
            <person name="Gevers D."/>
            <person name="Finegold S.M."/>
            <person name="Summanen P.H."/>
            <person name="Molitoris D.R."/>
            <person name="Song M."/>
            <person name="Daigneault M."/>
            <person name="Allen-Vercoe E."/>
            <person name="Young S.K."/>
            <person name="Zeng Q."/>
            <person name="Gargeya S."/>
            <person name="Fitzgerald M."/>
            <person name="Haas B."/>
            <person name="Abouelleil A."/>
            <person name="Alvarado L."/>
            <person name="Arachchi H.M."/>
            <person name="Berlin A."/>
            <person name="Brown A."/>
            <person name="Chapman S.B."/>
            <person name="Chen Z."/>
            <person name="Dunbar C."/>
            <person name="Freedman E."/>
            <person name="Gearin G."/>
            <person name="Gellesch M."/>
            <person name="Goldberg J."/>
            <person name="Griggs A."/>
            <person name="Gujja S."/>
            <person name="Heiman D."/>
            <person name="Howarth C."/>
            <person name="Larson L."/>
            <person name="Lui A."/>
            <person name="MacDonald P.J.P."/>
            <person name="Montmayeur A."/>
            <person name="Murphy C."/>
            <person name="Neiman D."/>
            <person name="Pearson M."/>
            <person name="Priest M."/>
            <person name="Roberts A."/>
            <person name="Saif S."/>
            <person name="Shea T."/>
            <person name="Shenoy N."/>
            <person name="Sisk P."/>
            <person name="Stolte C."/>
            <person name="Sykes S."/>
            <person name="Wortman J."/>
            <person name="Nusbaum C."/>
            <person name="Birren B."/>
        </authorList>
    </citation>
    <scope>NUCLEOTIDE SEQUENCE [LARGE SCALE GENOMIC DNA]</scope>
    <source>
        <strain evidence="4 5">WAL-18680</strain>
    </source>
</reference>
<organism evidence="4 5">
    <name type="scientific">Hungatella hathewayi WAL-18680</name>
    <dbReference type="NCBI Taxonomy" id="742737"/>
    <lineage>
        <taxon>Bacteria</taxon>
        <taxon>Bacillati</taxon>
        <taxon>Bacillota</taxon>
        <taxon>Clostridia</taxon>
        <taxon>Lachnospirales</taxon>
        <taxon>Lachnospiraceae</taxon>
        <taxon>Hungatella</taxon>
    </lineage>
</organism>
<dbReference type="EMBL" id="ADLN01000002">
    <property type="protein sequence ID" value="EHI61466.1"/>
    <property type="molecule type" value="Genomic_DNA"/>
</dbReference>
<dbReference type="InterPro" id="IPR041465">
    <property type="entry name" value="SfsA_N"/>
</dbReference>
<dbReference type="PANTHER" id="PTHR30545:SF2">
    <property type="entry name" value="SUGAR FERMENTATION STIMULATION PROTEIN A"/>
    <property type="match status" value="1"/>
</dbReference>
<dbReference type="AlphaFoldDB" id="G5IAL7"/>
<evidence type="ECO:0000259" key="2">
    <source>
        <dbReference type="Pfam" id="PF03749"/>
    </source>
</evidence>
<dbReference type="HAMAP" id="MF_00095">
    <property type="entry name" value="SfsA"/>
    <property type="match status" value="1"/>
</dbReference>